<dbReference type="Pfam" id="PF00891">
    <property type="entry name" value="Methyltransf_2"/>
    <property type="match status" value="1"/>
</dbReference>
<dbReference type="PROSITE" id="PS51683">
    <property type="entry name" value="SAM_OMT_II"/>
    <property type="match status" value="1"/>
</dbReference>
<keyword evidence="3" id="KW-0949">S-adenosyl-L-methionine</keyword>
<dbReference type="RefSeq" id="WP_254026945.1">
    <property type="nucleotide sequence ID" value="NZ_CAKXZS010000030.1"/>
</dbReference>
<dbReference type="InterPro" id="IPR012967">
    <property type="entry name" value="COMT_dimerisation"/>
</dbReference>
<dbReference type="Gene3D" id="3.40.50.150">
    <property type="entry name" value="Vaccinia Virus protein VP39"/>
    <property type="match status" value="1"/>
</dbReference>
<evidence type="ECO:0000256" key="1">
    <source>
        <dbReference type="ARBA" id="ARBA00022603"/>
    </source>
</evidence>
<dbReference type="SUPFAM" id="SSF46785">
    <property type="entry name" value="Winged helix' DNA-binding domain"/>
    <property type="match status" value="1"/>
</dbReference>
<proteinExistence type="predicted"/>
<accession>A0ABN8K5D0</accession>
<dbReference type="InterPro" id="IPR016461">
    <property type="entry name" value="COMT-like"/>
</dbReference>
<organism evidence="6 7">
    <name type="scientific">Mesorhizobium ventifaucium</name>
    <dbReference type="NCBI Taxonomy" id="666020"/>
    <lineage>
        <taxon>Bacteria</taxon>
        <taxon>Pseudomonadati</taxon>
        <taxon>Pseudomonadota</taxon>
        <taxon>Alphaproteobacteria</taxon>
        <taxon>Hyphomicrobiales</taxon>
        <taxon>Phyllobacteriaceae</taxon>
        <taxon>Mesorhizobium</taxon>
    </lineage>
</organism>
<dbReference type="Gene3D" id="1.10.10.10">
    <property type="entry name" value="Winged helix-like DNA-binding domain superfamily/Winged helix DNA-binding domain"/>
    <property type="match status" value="1"/>
</dbReference>
<feature type="domain" description="O-methyltransferase dimerisation" evidence="5">
    <location>
        <begin position="34"/>
        <end position="110"/>
    </location>
</feature>
<name>A0ABN8K5D0_9HYPH</name>
<comment type="caution">
    <text evidence="6">The sequence shown here is derived from an EMBL/GenBank/DDBJ whole genome shotgun (WGS) entry which is preliminary data.</text>
</comment>
<protein>
    <submittedName>
        <fullName evidence="6">3-hydroxy-5-methyl-1-naphthoate 3-O-methyltransferase</fullName>
        <ecNumber evidence="6">2.1.1.302</ecNumber>
    </submittedName>
</protein>
<dbReference type="GO" id="GO:0008168">
    <property type="term" value="F:methyltransferase activity"/>
    <property type="evidence" value="ECO:0007669"/>
    <property type="project" value="UniProtKB-KW"/>
</dbReference>
<dbReference type="PANTHER" id="PTHR43712:SF2">
    <property type="entry name" value="O-METHYLTRANSFERASE CICE"/>
    <property type="match status" value="1"/>
</dbReference>
<evidence type="ECO:0000313" key="7">
    <source>
        <dbReference type="Proteomes" id="UP001152604"/>
    </source>
</evidence>
<dbReference type="CDD" id="cd02440">
    <property type="entry name" value="AdoMet_MTases"/>
    <property type="match status" value="1"/>
</dbReference>
<dbReference type="EMBL" id="CAKXZS010000030">
    <property type="protein sequence ID" value="CAH2404519.1"/>
    <property type="molecule type" value="Genomic_DNA"/>
</dbReference>
<dbReference type="EC" id="2.1.1.302" evidence="6"/>
<dbReference type="Pfam" id="PF08100">
    <property type="entry name" value="Dimerisation"/>
    <property type="match status" value="1"/>
</dbReference>
<dbReference type="InterPro" id="IPR036388">
    <property type="entry name" value="WH-like_DNA-bd_sf"/>
</dbReference>
<dbReference type="PIRSF" id="PIRSF005739">
    <property type="entry name" value="O-mtase"/>
    <property type="match status" value="1"/>
</dbReference>
<dbReference type="InterPro" id="IPR036390">
    <property type="entry name" value="WH_DNA-bd_sf"/>
</dbReference>
<dbReference type="GO" id="GO:0032259">
    <property type="term" value="P:methylation"/>
    <property type="evidence" value="ECO:0007669"/>
    <property type="project" value="UniProtKB-KW"/>
</dbReference>
<keyword evidence="2 6" id="KW-0808">Transferase</keyword>
<evidence type="ECO:0000259" key="4">
    <source>
        <dbReference type="Pfam" id="PF00891"/>
    </source>
</evidence>
<sequence length="360" mass="38853">MANQLSRTAPPAKHATVQPIAATPELPSAVPLMALSTGFWAFKTLAAAHELDLFSRLAGGAGVTVAGLAEALGLHPRPAEMLLTGCAALGLLEKTDGRYRNTPLSETYLVRGKPYYFGGFVQMADKRLYPGWGRLTEALLTNRPTTWDPAVQSSIFDGEDPMMLALFWEAMHSLSTMTARKLGEAVDFGHFRRLLDIGGGSGAYEIELCKQYGALRATVFDLPHVAAIAAGKIAEAGLTDRIETAGGNFFEQLPGDHDVHLLSMILHDWDEAKNRALLRRSLEPLPSGGAVVISELLVNDEKTGPAPAALMSLNMLIETEGRNYTPSEYSAWLDEAGFRHIETVWFDAPGANGAVIGRKP</sequence>
<evidence type="ECO:0000256" key="2">
    <source>
        <dbReference type="ARBA" id="ARBA00022679"/>
    </source>
</evidence>
<evidence type="ECO:0000259" key="5">
    <source>
        <dbReference type="Pfam" id="PF08100"/>
    </source>
</evidence>
<keyword evidence="1 6" id="KW-0489">Methyltransferase</keyword>
<evidence type="ECO:0000313" key="6">
    <source>
        <dbReference type="EMBL" id="CAH2404519.1"/>
    </source>
</evidence>
<evidence type="ECO:0000256" key="3">
    <source>
        <dbReference type="ARBA" id="ARBA00022691"/>
    </source>
</evidence>
<feature type="domain" description="O-methyltransferase C-terminal" evidence="4">
    <location>
        <begin position="132"/>
        <end position="339"/>
    </location>
</feature>
<dbReference type="InterPro" id="IPR029063">
    <property type="entry name" value="SAM-dependent_MTases_sf"/>
</dbReference>
<reference evidence="6" key="1">
    <citation type="submission" date="2022-03" db="EMBL/GenBank/DDBJ databases">
        <authorList>
            <person name="Brunel B."/>
        </authorList>
    </citation>
    <scope>NUCLEOTIDE SEQUENCE</scope>
    <source>
        <strain evidence="6">STM4922sample</strain>
    </source>
</reference>
<gene>
    <name evidence="6" type="primary">aziB</name>
    <name evidence="6" type="ORF">MES4922_360139</name>
</gene>
<keyword evidence="7" id="KW-1185">Reference proteome</keyword>
<dbReference type="PANTHER" id="PTHR43712">
    <property type="entry name" value="PUTATIVE (AFU_ORTHOLOGUE AFUA_4G14580)-RELATED"/>
    <property type="match status" value="1"/>
</dbReference>
<dbReference type="SUPFAM" id="SSF53335">
    <property type="entry name" value="S-adenosyl-L-methionine-dependent methyltransferases"/>
    <property type="match status" value="1"/>
</dbReference>
<dbReference type="Proteomes" id="UP001152604">
    <property type="component" value="Unassembled WGS sequence"/>
</dbReference>
<dbReference type="InterPro" id="IPR001077">
    <property type="entry name" value="COMT_C"/>
</dbReference>